<feature type="compositionally biased region" description="Basic and acidic residues" evidence="1">
    <location>
        <begin position="277"/>
        <end position="293"/>
    </location>
</feature>
<feature type="region of interest" description="Disordered" evidence="1">
    <location>
        <begin position="76"/>
        <end position="96"/>
    </location>
</feature>
<keyword evidence="3" id="KW-1185">Reference proteome</keyword>
<comment type="caution">
    <text evidence="2">The sequence shown here is derived from an EMBL/GenBank/DDBJ whole genome shotgun (WGS) entry which is preliminary data.</text>
</comment>
<feature type="compositionally biased region" description="Basic and acidic residues" evidence="1">
    <location>
        <begin position="192"/>
        <end position="206"/>
    </location>
</feature>
<accession>A0A8X8BB28</accession>
<feature type="compositionally biased region" description="Basic residues" evidence="1">
    <location>
        <begin position="144"/>
        <end position="154"/>
    </location>
</feature>
<reference evidence="2 3" key="1">
    <citation type="submission" date="2020-02" db="EMBL/GenBank/DDBJ databases">
        <authorList>
            <person name="Ma Q."/>
            <person name="Huang Y."/>
            <person name="Song X."/>
            <person name="Pei D."/>
        </authorList>
    </citation>
    <scope>NUCLEOTIDE SEQUENCE [LARGE SCALE GENOMIC DNA]</scope>
    <source>
        <strain evidence="2">Sxm20200214</strain>
        <tissue evidence="2">Leaf</tissue>
    </source>
</reference>
<feature type="compositionally biased region" description="Basic and acidic residues" evidence="1">
    <location>
        <begin position="300"/>
        <end position="316"/>
    </location>
</feature>
<protein>
    <submittedName>
        <fullName evidence="2">Uncharacterized protein</fullName>
    </submittedName>
</protein>
<dbReference type="OrthoDB" id="10594316at2759"/>
<organism evidence="2 3">
    <name type="scientific">Brassica carinata</name>
    <name type="common">Ethiopian mustard</name>
    <name type="synonym">Abyssinian cabbage</name>
    <dbReference type="NCBI Taxonomy" id="52824"/>
    <lineage>
        <taxon>Eukaryota</taxon>
        <taxon>Viridiplantae</taxon>
        <taxon>Streptophyta</taxon>
        <taxon>Embryophyta</taxon>
        <taxon>Tracheophyta</taxon>
        <taxon>Spermatophyta</taxon>
        <taxon>Magnoliopsida</taxon>
        <taxon>eudicotyledons</taxon>
        <taxon>Gunneridae</taxon>
        <taxon>Pentapetalae</taxon>
        <taxon>rosids</taxon>
        <taxon>malvids</taxon>
        <taxon>Brassicales</taxon>
        <taxon>Brassicaceae</taxon>
        <taxon>Brassiceae</taxon>
        <taxon>Brassica</taxon>
    </lineage>
</organism>
<evidence type="ECO:0000256" key="1">
    <source>
        <dbReference type="SAM" id="MobiDB-lite"/>
    </source>
</evidence>
<dbReference type="AlphaFoldDB" id="A0A8X8BB28"/>
<dbReference type="EMBL" id="JAAMPC010000002">
    <property type="protein sequence ID" value="KAG2328645.1"/>
    <property type="molecule type" value="Genomic_DNA"/>
</dbReference>
<sequence>MRQSVRARKPNVEEVSNEILVPEPTVHSLLVSDGSESEGMSASSQVINSMLLPTMGEEIMLARIIDVEEEYEREARKFSKKKNNGKGKEVEASSSNADLESTLKGLEERIVKSMGEGFAGLKLQAETKLESMDTRLSRMEKIQRYSKTKARKMDKRLTSLESKGNQDMDFDQWGSMNYDREEAVEEEAVEEEEKKSVKEDAEKSEEKAEDENDEQECDEEKADHDEEKDDAENDEKEDDEEKVVDDEEIENSENEEQENVEGEEDSENEEQEYDEEAERRRVEADEVWRRILSESDNDEDVKKKKEAEKESEETPKLHVVGLRHQPRGDRCIHHLRSGYAHQWWMQRKLWKQRKKPVSKKLLRLRKRLSNLRSLLKQMWNKM</sequence>
<dbReference type="Proteomes" id="UP000886595">
    <property type="component" value="Unassembled WGS sequence"/>
</dbReference>
<name>A0A8X8BB28_BRACI</name>
<feature type="compositionally biased region" description="Acidic residues" evidence="1">
    <location>
        <begin position="182"/>
        <end position="191"/>
    </location>
</feature>
<evidence type="ECO:0000313" key="3">
    <source>
        <dbReference type="Proteomes" id="UP000886595"/>
    </source>
</evidence>
<gene>
    <name evidence="2" type="ORF">Bca52824_011373</name>
</gene>
<proteinExistence type="predicted"/>
<evidence type="ECO:0000313" key="2">
    <source>
        <dbReference type="EMBL" id="KAG2328645.1"/>
    </source>
</evidence>
<feature type="region of interest" description="Disordered" evidence="1">
    <location>
        <begin position="140"/>
        <end position="316"/>
    </location>
</feature>
<feature type="compositionally biased region" description="Acidic residues" evidence="1">
    <location>
        <begin position="207"/>
        <end position="276"/>
    </location>
</feature>